<dbReference type="OrthoDB" id="9779853at2"/>
<evidence type="ECO:0000259" key="2">
    <source>
        <dbReference type="Pfam" id="PF12697"/>
    </source>
</evidence>
<evidence type="ECO:0000313" key="3">
    <source>
        <dbReference type="EMBL" id="ASJ73201.1"/>
    </source>
</evidence>
<feature type="domain" description="AB hydrolase-1" evidence="2">
    <location>
        <begin position="24"/>
        <end position="250"/>
    </location>
</feature>
<dbReference type="Proteomes" id="UP000250079">
    <property type="component" value="Chromosome"/>
</dbReference>
<dbReference type="SUPFAM" id="SSF53474">
    <property type="entry name" value="alpha/beta-Hydrolases"/>
    <property type="match status" value="1"/>
</dbReference>
<dbReference type="EC" id="3.1.1.24" evidence="3"/>
<sequence length="262" mass="27709">MKVLKANGIAMHWREDGNPDGMPVIFANSLGTDLRMWDELLPLLPKEYRYLRYDVRGHGLTQASDGPYSMELLTADAGALIDELQVGPVIFVGLSIGGMIGQGLAASRPDLVKALVLSNTAARMGTAEMWDARIAQIMQGGIEGSADAILDRWFGAEFRESPQISAWRAMLTRTPQAGYLGCCAALADADLSASTGTLRLPTLGIAGSEDGASPPDLVAATCKLIEGAACHVISGAGHLPCVEKPCDYAAILSPFLKEHANA</sequence>
<gene>
    <name evidence="3" type="primary">catD_2</name>
    <name evidence="3" type="ORF">IMCC3135_15595</name>
</gene>
<name>A0A2Z2NT34_9GAMM</name>
<reference evidence="3 4" key="1">
    <citation type="submission" date="2016-12" db="EMBL/GenBank/DDBJ databases">
        <authorList>
            <person name="Song W.-J."/>
            <person name="Kurnit D.M."/>
        </authorList>
    </citation>
    <scope>NUCLEOTIDE SEQUENCE [LARGE SCALE GENOMIC DNA]</scope>
    <source>
        <strain evidence="3 4">IMCC3135</strain>
    </source>
</reference>
<dbReference type="EMBL" id="CP018632">
    <property type="protein sequence ID" value="ASJ73201.1"/>
    <property type="molecule type" value="Genomic_DNA"/>
</dbReference>
<dbReference type="PANTHER" id="PTHR43798">
    <property type="entry name" value="MONOACYLGLYCEROL LIPASE"/>
    <property type="match status" value="1"/>
</dbReference>
<dbReference type="GO" id="GO:0016020">
    <property type="term" value="C:membrane"/>
    <property type="evidence" value="ECO:0007669"/>
    <property type="project" value="TreeGrafter"/>
</dbReference>
<dbReference type="AlphaFoldDB" id="A0A2Z2NT34"/>
<keyword evidence="4" id="KW-1185">Reference proteome</keyword>
<dbReference type="GO" id="GO:0047570">
    <property type="term" value="F:3-oxoadipate enol-lactonase activity"/>
    <property type="evidence" value="ECO:0007669"/>
    <property type="project" value="UniProtKB-EC"/>
</dbReference>
<dbReference type="InterPro" id="IPR026968">
    <property type="entry name" value="PcaD/CatD"/>
</dbReference>
<dbReference type="Pfam" id="PF12697">
    <property type="entry name" value="Abhydrolase_6"/>
    <property type="match status" value="1"/>
</dbReference>
<dbReference type="Gene3D" id="3.40.50.1820">
    <property type="entry name" value="alpha/beta hydrolase"/>
    <property type="match status" value="1"/>
</dbReference>
<proteinExistence type="predicted"/>
<dbReference type="InterPro" id="IPR029058">
    <property type="entry name" value="AB_hydrolase_fold"/>
</dbReference>
<dbReference type="InterPro" id="IPR000073">
    <property type="entry name" value="AB_hydrolase_1"/>
</dbReference>
<dbReference type="NCBIfam" id="TIGR02427">
    <property type="entry name" value="protocat_pcaD"/>
    <property type="match status" value="1"/>
</dbReference>
<dbReference type="InterPro" id="IPR050266">
    <property type="entry name" value="AB_hydrolase_sf"/>
</dbReference>
<evidence type="ECO:0000256" key="1">
    <source>
        <dbReference type="ARBA" id="ARBA00022801"/>
    </source>
</evidence>
<dbReference type="PRINTS" id="PR00111">
    <property type="entry name" value="ABHYDROLASE"/>
</dbReference>
<organism evidence="3 4">
    <name type="scientific">Granulosicoccus antarcticus IMCC3135</name>
    <dbReference type="NCBI Taxonomy" id="1192854"/>
    <lineage>
        <taxon>Bacteria</taxon>
        <taxon>Pseudomonadati</taxon>
        <taxon>Pseudomonadota</taxon>
        <taxon>Gammaproteobacteria</taxon>
        <taxon>Chromatiales</taxon>
        <taxon>Granulosicoccaceae</taxon>
        <taxon>Granulosicoccus</taxon>
    </lineage>
</organism>
<evidence type="ECO:0000313" key="4">
    <source>
        <dbReference type="Proteomes" id="UP000250079"/>
    </source>
</evidence>
<protein>
    <submittedName>
        <fullName evidence="3">3-oxoadipate enol-lactonase 2</fullName>
        <ecNumber evidence="3">3.1.1.24</ecNumber>
    </submittedName>
</protein>
<dbReference type="PANTHER" id="PTHR43798:SF31">
    <property type="entry name" value="AB HYDROLASE SUPERFAMILY PROTEIN YCLE"/>
    <property type="match status" value="1"/>
</dbReference>
<keyword evidence="1 3" id="KW-0378">Hydrolase</keyword>
<accession>A0A2Z2NT34</accession>
<dbReference type="KEGG" id="gai:IMCC3135_15595"/>
<dbReference type="GO" id="GO:0042952">
    <property type="term" value="P:beta-ketoadipate pathway"/>
    <property type="evidence" value="ECO:0007669"/>
    <property type="project" value="InterPro"/>
</dbReference>
<dbReference type="RefSeq" id="WP_088918432.1">
    <property type="nucleotide sequence ID" value="NZ_CP018632.1"/>
</dbReference>